<dbReference type="AlphaFoldDB" id="A0A942YDA4"/>
<evidence type="ECO:0000313" key="4">
    <source>
        <dbReference type="EMBL" id="MCH6264311.1"/>
    </source>
</evidence>
<reference evidence="3" key="1">
    <citation type="submission" date="2021-05" db="EMBL/GenBank/DDBJ databases">
        <title>Novel Bacillus species.</title>
        <authorList>
            <person name="Liu G."/>
        </authorList>
    </citation>
    <scope>NUCLEOTIDE SEQUENCE</scope>
    <source>
        <strain evidence="3 5">FJAT-50051</strain>
    </source>
</reference>
<gene>
    <name evidence="4" type="ORF">KHB02_002050</name>
    <name evidence="3" type="ORF">KHB02_29685</name>
</gene>
<evidence type="ECO:0000259" key="2">
    <source>
        <dbReference type="Pfam" id="PF04909"/>
    </source>
</evidence>
<evidence type="ECO:0000313" key="3">
    <source>
        <dbReference type="EMBL" id="MBS4185560.1"/>
    </source>
</evidence>
<dbReference type="Proteomes" id="UP000677265">
    <property type="component" value="Unassembled WGS sequence"/>
</dbReference>
<evidence type="ECO:0000313" key="5">
    <source>
        <dbReference type="Proteomes" id="UP000677265"/>
    </source>
</evidence>
<proteinExistence type="predicted"/>
<protein>
    <submittedName>
        <fullName evidence="3 4">Amidohydrolase</fullName>
    </submittedName>
</protein>
<dbReference type="RefSeq" id="WP_213145411.1">
    <property type="nucleotide sequence ID" value="NZ_JAGYPE020000002.1"/>
</dbReference>
<dbReference type="EMBL" id="JAGYPE010000006">
    <property type="protein sequence ID" value="MBS4185560.1"/>
    <property type="molecule type" value="Genomic_DNA"/>
</dbReference>
<name>A0A942YDA4_9BACI</name>
<dbReference type="GO" id="GO:0016787">
    <property type="term" value="F:hydrolase activity"/>
    <property type="evidence" value="ECO:0007669"/>
    <property type="project" value="InterPro"/>
</dbReference>
<dbReference type="GO" id="GO:0016831">
    <property type="term" value="F:carboxy-lyase activity"/>
    <property type="evidence" value="ECO:0007669"/>
    <property type="project" value="InterPro"/>
</dbReference>
<dbReference type="InterPro" id="IPR032466">
    <property type="entry name" value="Metal_Hydrolase"/>
</dbReference>
<dbReference type="Gene3D" id="3.20.20.140">
    <property type="entry name" value="Metal-dependent hydrolases"/>
    <property type="match status" value="1"/>
</dbReference>
<keyword evidence="5" id="KW-1185">Reference proteome</keyword>
<dbReference type="EMBL" id="JAGYPE020000002">
    <property type="protein sequence ID" value="MCH6264311.1"/>
    <property type="molecule type" value="Genomic_DNA"/>
</dbReference>
<comment type="caution">
    <text evidence="3">The sequence shown here is derived from an EMBL/GenBank/DDBJ whole genome shotgun (WGS) entry which is preliminary data.</text>
</comment>
<dbReference type="PANTHER" id="PTHR21240:SF19">
    <property type="entry name" value="CATALYTIC_ HYDROLASE"/>
    <property type="match status" value="1"/>
</dbReference>
<feature type="domain" description="Amidohydrolase-related" evidence="2">
    <location>
        <begin position="78"/>
        <end position="314"/>
    </location>
</feature>
<dbReference type="InterPro" id="IPR006680">
    <property type="entry name" value="Amidohydro-rel"/>
</dbReference>
<accession>A0A942YDA4</accession>
<evidence type="ECO:0000256" key="1">
    <source>
        <dbReference type="ARBA" id="ARBA00023239"/>
    </source>
</evidence>
<dbReference type="SUPFAM" id="SSF51556">
    <property type="entry name" value="Metallo-dependent hydrolases"/>
    <property type="match status" value="1"/>
</dbReference>
<organism evidence="3">
    <name type="scientific">Neobacillus citreus</name>
    <dbReference type="NCBI Taxonomy" id="2833578"/>
    <lineage>
        <taxon>Bacteria</taxon>
        <taxon>Bacillati</taxon>
        <taxon>Bacillota</taxon>
        <taxon>Bacilli</taxon>
        <taxon>Bacillales</taxon>
        <taxon>Bacillaceae</taxon>
        <taxon>Neobacillus</taxon>
    </lineage>
</organism>
<keyword evidence="1" id="KW-0456">Lyase</keyword>
<dbReference type="Pfam" id="PF04909">
    <property type="entry name" value="Amidohydro_2"/>
    <property type="match status" value="1"/>
</dbReference>
<dbReference type="PANTHER" id="PTHR21240">
    <property type="entry name" value="2-AMINO-3-CARBOXYLMUCONATE-6-SEMIALDEHYDE DECARBOXYLASE"/>
    <property type="match status" value="1"/>
</dbReference>
<sequence>MFIDCSNTLPEFIFEEPKEIDPNNTEYRLLFGKKWAQLAGMSKEEFFQKAQQQSVDAVMRDVYAKLEEEFSMDKFLNMLSESNIVYHAIHNMDYGRDGSEPPADHDYVAEILKKYPGRFIGFAGYNPHKGTESLKTVRKALTEQGYKAVVIPPYEHGVKADDRKYYPLYALCDELNIPIWIHSSINYYRQTSVFLDHPSNLEAPLMDFKNLKIIAGHGGWPWVPDLIAMLLKYENLYVDTSAFRPKYIAEPNTGWDMFMYYANSLIQDKIVFGSDWLTLGMPIKDVISEIEAWPLKDSVREKFYWKNANKVFNLGLKAPVLNKNM</sequence>
<dbReference type="InterPro" id="IPR032465">
    <property type="entry name" value="ACMSD"/>
</dbReference>